<dbReference type="Proteomes" id="UP000664369">
    <property type="component" value="Unassembled WGS sequence"/>
</dbReference>
<keyword evidence="2" id="KW-1185">Reference proteome</keyword>
<name>A0ABS3QJ73_9BACT</name>
<organism evidence="1 2">
    <name type="scientific">Hymenobacter negativus</name>
    <dbReference type="NCBI Taxonomy" id="2795026"/>
    <lineage>
        <taxon>Bacteria</taxon>
        <taxon>Pseudomonadati</taxon>
        <taxon>Bacteroidota</taxon>
        <taxon>Cytophagia</taxon>
        <taxon>Cytophagales</taxon>
        <taxon>Hymenobacteraceae</taxon>
        <taxon>Hymenobacter</taxon>
    </lineage>
</organism>
<proteinExistence type="predicted"/>
<comment type="caution">
    <text evidence="1">The sequence shown here is derived from an EMBL/GenBank/DDBJ whole genome shotgun (WGS) entry which is preliminary data.</text>
</comment>
<sequence>MTTSRLRILFPIAGTLGSLLLGTGCVRQQFFQPDARPNAAQPLSASADSVRGATAGRQYARHGGLYNALVGRHHRPTWAAPVAVPVLHLPKAQLGGLKPGKVGGGFNSTSLALTTTDGHAYVVRTVDKDPIRATPQWLRGTFLVNALRDNISATNPYASLTVPVLAEAVGVPHANPRLFYVRADDPAFQTDSLRHFRGQLGLLEEKAAPLPARQPAPSSVINSTKAFNAVFTNSATQFDQPALLRARLLDGWMGDWDRHPGQWSWSLTRPTKTGHATLLPLPKDRDMVFYRLDDGVLGWLVSRLALRHWVTFAPRYKNLTGLMSSGHYLDQRGLNELNRAQFRATALAMQQQLPDTLITRAVHRLPAPAFALEGPRTIAALQTRRDKLPDLADAFYQQLARRPRIGGTAQAERFTIHRYADSTVVTVQTAVAAPVLYRRAFLPTETQRIQIEGLGGNDVFAVEEHGNKPGRKPAIRVFGGAGADEMQAARSSKGIRFIQESVSAGQAFDTPPEE</sequence>
<dbReference type="EMBL" id="JAGETZ010000009">
    <property type="protein sequence ID" value="MBO2011073.1"/>
    <property type="molecule type" value="Genomic_DNA"/>
</dbReference>
<gene>
    <name evidence="1" type="ORF">J4E00_18575</name>
</gene>
<accession>A0ABS3QJ73</accession>
<dbReference type="RefSeq" id="WP_208176766.1">
    <property type="nucleotide sequence ID" value="NZ_JAGETZ010000009.1"/>
</dbReference>
<dbReference type="PROSITE" id="PS51257">
    <property type="entry name" value="PROKAR_LIPOPROTEIN"/>
    <property type="match status" value="1"/>
</dbReference>
<evidence type="ECO:0000313" key="2">
    <source>
        <dbReference type="Proteomes" id="UP000664369"/>
    </source>
</evidence>
<protein>
    <submittedName>
        <fullName evidence="1">Uncharacterized protein</fullName>
    </submittedName>
</protein>
<evidence type="ECO:0000313" key="1">
    <source>
        <dbReference type="EMBL" id="MBO2011073.1"/>
    </source>
</evidence>
<reference evidence="1 2" key="1">
    <citation type="submission" date="2021-03" db="EMBL/GenBank/DDBJ databases">
        <authorList>
            <person name="Kim M.K."/>
        </authorList>
    </citation>
    <scope>NUCLEOTIDE SEQUENCE [LARGE SCALE GENOMIC DNA]</scope>
    <source>
        <strain evidence="1 2">BT442</strain>
    </source>
</reference>